<evidence type="ECO:0000313" key="5">
    <source>
        <dbReference type="Proteomes" id="UP000245697"/>
    </source>
</evidence>
<feature type="compositionally biased region" description="Polar residues" evidence="1">
    <location>
        <begin position="155"/>
        <end position="167"/>
    </location>
</feature>
<evidence type="ECO:0000256" key="1">
    <source>
        <dbReference type="SAM" id="MobiDB-lite"/>
    </source>
</evidence>
<evidence type="ECO:0000256" key="2">
    <source>
        <dbReference type="SAM" id="Phobius"/>
    </source>
</evidence>
<organism evidence="4 5">
    <name type="scientific">Actinoplanes xinjiangensis</name>
    <dbReference type="NCBI Taxonomy" id="512350"/>
    <lineage>
        <taxon>Bacteria</taxon>
        <taxon>Bacillati</taxon>
        <taxon>Actinomycetota</taxon>
        <taxon>Actinomycetes</taxon>
        <taxon>Micromonosporales</taxon>
        <taxon>Micromonosporaceae</taxon>
        <taxon>Actinoplanes</taxon>
    </lineage>
</organism>
<keyword evidence="2" id="KW-1133">Transmembrane helix</keyword>
<keyword evidence="3" id="KW-0732">Signal</keyword>
<reference evidence="4 5" key="1">
    <citation type="submission" date="2018-05" db="EMBL/GenBank/DDBJ databases">
        <title>Genomic Encyclopedia of Archaeal and Bacterial Type Strains, Phase II (KMG-II): from individual species to whole genera.</title>
        <authorList>
            <person name="Goeker M."/>
        </authorList>
    </citation>
    <scope>NUCLEOTIDE SEQUENCE [LARGE SCALE GENOMIC DNA]</scope>
    <source>
        <strain evidence="4 5">DSM 45184</strain>
    </source>
</reference>
<keyword evidence="5" id="KW-1185">Reference proteome</keyword>
<evidence type="ECO:0000313" key="4">
    <source>
        <dbReference type="EMBL" id="PWK52471.1"/>
    </source>
</evidence>
<feature type="signal peptide" evidence="3">
    <location>
        <begin position="1"/>
        <end position="24"/>
    </location>
</feature>
<dbReference type="AlphaFoldDB" id="A0A316FUQ8"/>
<feature type="chain" id="PRO_5038360421" evidence="3">
    <location>
        <begin position="25"/>
        <end position="267"/>
    </location>
</feature>
<dbReference type="EMBL" id="QGGR01000001">
    <property type="protein sequence ID" value="PWK52471.1"/>
    <property type="molecule type" value="Genomic_DNA"/>
</dbReference>
<proteinExistence type="predicted"/>
<dbReference type="RefSeq" id="WP_109588845.1">
    <property type="nucleotide sequence ID" value="NZ_BONA01000016.1"/>
</dbReference>
<evidence type="ECO:0000256" key="3">
    <source>
        <dbReference type="SAM" id="SignalP"/>
    </source>
</evidence>
<feature type="transmembrane region" description="Helical" evidence="2">
    <location>
        <begin position="220"/>
        <end position="240"/>
    </location>
</feature>
<accession>A0A316FUQ8</accession>
<comment type="caution">
    <text evidence="4">The sequence shown here is derived from an EMBL/GenBank/DDBJ whole genome shotgun (WGS) entry which is preliminary data.</text>
</comment>
<name>A0A316FUQ8_9ACTN</name>
<protein>
    <submittedName>
        <fullName evidence="4">Uncharacterized protein</fullName>
    </submittedName>
</protein>
<sequence>MRHRITALIGAVVAGAVLSAPTWAAPAAADVPGFSVRVTAPDTFTAARSAETVTAVVTSESGRCRKVRWVLIVRSEVDPGQLRVTRVEEDGEFDTSTDTDGDTTTIIDEALDPGTLCRGRTVTGRWQITFDGPDGGDVRFEAQAFDDQETLLTTAGASATVRGQRTASPSPEPSESPAGNGTDEQDEDAGDGGAAGDDDKVIDQAGGDTQTALVADQTSLLGPGLVIGGICVFLGVLLLLRLRVRSRVARVEEQTLPTGFYRMPHRR</sequence>
<keyword evidence="2" id="KW-0472">Membrane</keyword>
<dbReference type="Proteomes" id="UP000245697">
    <property type="component" value="Unassembled WGS sequence"/>
</dbReference>
<dbReference type="OrthoDB" id="3297185at2"/>
<feature type="region of interest" description="Disordered" evidence="1">
    <location>
        <begin position="155"/>
        <end position="204"/>
    </location>
</feature>
<gene>
    <name evidence="4" type="ORF">BC793_101480</name>
</gene>
<keyword evidence="2" id="KW-0812">Transmembrane</keyword>